<reference evidence="1" key="1">
    <citation type="submission" date="2022-03" db="EMBL/GenBank/DDBJ databases">
        <authorList>
            <person name="Lindestad O."/>
        </authorList>
    </citation>
    <scope>NUCLEOTIDE SEQUENCE</scope>
</reference>
<gene>
    <name evidence="1" type="primary">jg9874</name>
    <name evidence="1" type="ORF">PAEG_LOCUS13410</name>
</gene>
<sequence>MEPKKHIRSTKSQIRYLLNYMATHKTFANSKSPLSPLEASKKAKEWSVLRALLRKHGPDKSVEQWKTTWRDLKRNRRKWKLEGIETFDESTEVVDCDTLIEDLKPRTEHKFSTEFVDPQESSNAGGVVIKEEPSTYHDGFSSNEVNLEIPCSSPMQLILTNTESFTSHSLASPLYSVHNAPIANSSAYCDNSANSSNCFQNPSRPSCSHTFSNPPPICANGKLSANKTIHCQSQCCHQNTLLEASTGNLQAQQNVLLQNLCNLLEEQNSILRMRNRIERSKIRFQYRKRL</sequence>
<organism evidence="1 2">
    <name type="scientific">Pararge aegeria aegeria</name>
    <dbReference type="NCBI Taxonomy" id="348720"/>
    <lineage>
        <taxon>Eukaryota</taxon>
        <taxon>Metazoa</taxon>
        <taxon>Ecdysozoa</taxon>
        <taxon>Arthropoda</taxon>
        <taxon>Hexapoda</taxon>
        <taxon>Insecta</taxon>
        <taxon>Pterygota</taxon>
        <taxon>Neoptera</taxon>
        <taxon>Endopterygota</taxon>
        <taxon>Lepidoptera</taxon>
        <taxon>Glossata</taxon>
        <taxon>Ditrysia</taxon>
        <taxon>Papilionoidea</taxon>
        <taxon>Nymphalidae</taxon>
        <taxon>Satyrinae</taxon>
        <taxon>Satyrini</taxon>
        <taxon>Parargina</taxon>
        <taxon>Pararge</taxon>
    </lineage>
</organism>
<dbReference type="EMBL" id="CAKXAJ010025159">
    <property type="protein sequence ID" value="CAH2235879.1"/>
    <property type="molecule type" value="Genomic_DNA"/>
</dbReference>
<dbReference type="AlphaFoldDB" id="A0A8S4RJ95"/>
<dbReference type="Proteomes" id="UP000838756">
    <property type="component" value="Unassembled WGS sequence"/>
</dbReference>
<accession>A0A8S4RJ95</accession>
<dbReference type="OrthoDB" id="6920989at2759"/>
<comment type="caution">
    <text evidence="1">The sequence shown here is derived from an EMBL/GenBank/DDBJ whole genome shotgun (WGS) entry which is preliminary data.</text>
</comment>
<evidence type="ECO:0000313" key="1">
    <source>
        <dbReference type="EMBL" id="CAH2235879.1"/>
    </source>
</evidence>
<protein>
    <submittedName>
        <fullName evidence="1">Jg9874 protein</fullName>
    </submittedName>
</protein>
<evidence type="ECO:0000313" key="2">
    <source>
        <dbReference type="Proteomes" id="UP000838756"/>
    </source>
</evidence>
<name>A0A8S4RJ95_9NEOP</name>
<proteinExistence type="predicted"/>
<keyword evidence="2" id="KW-1185">Reference proteome</keyword>